<evidence type="ECO:0000313" key="2">
    <source>
        <dbReference type="Proteomes" id="UP000605148"/>
    </source>
</evidence>
<dbReference type="AlphaFoldDB" id="A0A916TMK5"/>
<dbReference type="EMBL" id="BMFA01000006">
    <property type="protein sequence ID" value="GGB49233.1"/>
    <property type="molecule type" value="Genomic_DNA"/>
</dbReference>
<proteinExistence type="predicted"/>
<name>A0A916TMK5_9HYPH</name>
<dbReference type="Proteomes" id="UP000605148">
    <property type="component" value="Unassembled WGS sequence"/>
</dbReference>
<gene>
    <name evidence="1" type="ORF">GCM10011316_21700</name>
</gene>
<keyword evidence="2" id="KW-1185">Reference proteome</keyword>
<dbReference type="RefSeq" id="WP_150496337.1">
    <property type="nucleotide sequence ID" value="NZ_BMFA01000006.1"/>
</dbReference>
<reference evidence="1" key="1">
    <citation type="journal article" date="2014" name="Int. J. Syst. Evol. Microbiol.">
        <title>Complete genome sequence of Corynebacterium casei LMG S-19264T (=DSM 44701T), isolated from a smear-ripened cheese.</title>
        <authorList>
            <consortium name="US DOE Joint Genome Institute (JGI-PGF)"/>
            <person name="Walter F."/>
            <person name="Albersmeier A."/>
            <person name="Kalinowski J."/>
            <person name="Ruckert C."/>
        </authorList>
    </citation>
    <scope>NUCLEOTIDE SEQUENCE</scope>
    <source>
        <strain evidence="1">CGMCC 1.12426</strain>
    </source>
</reference>
<protein>
    <submittedName>
        <fullName evidence="1">Uncharacterized protein</fullName>
    </submittedName>
</protein>
<sequence length="104" mass="11867">MNMPEFLKNVLVASYAAHPERGDRVVVAQASDAHGFGHFDIYRVFEDKEPVRIDTQNFIETARKSAECAAARAMKKGQMEIDKREAERRALEKKIEAQPTWGLF</sequence>
<accession>A0A916TMK5</accession>
<reference evidence="1" key="2">
    <citation type="submission" date="2020-09" db="EMBL/GenBank/DDBJ databases">
        <authorList>
            <person name="Sun Q."/>
            <person name="Zhou Y."/>
        </authorList>
    </citation>
    <scope>NUCLEOTIDE SEQUENCE</scope>
    <source>
        <strain evidence="1">CGMCC 1.12426</strain>
    </source>
</reference>
<organism evidence="1 2">
    <name type="scientific">Roseibium aquae</name>
    <dbReference type="NCBI Taxonomy" id="1323746"/>
    <lineage>
        <taxon>Bacteria</taxon>
        <taxon>Pseudomonadati</taxon>
        <taxon>Pseudomonadota</taxon>
        <taxon>Alphaproteobacteria</taxon>
        <taxon>Hyphomicrobiales</taxon>
        <taxon>Stappiaceae</taxon>
        <taxon>Roseibium</taxon>
    </lineage>
</organism>
<comment type="caution">
    <text evidence="1">The sequence shown here is derived from an EMBL/GenBank/DDBJ whole genome shotgun (WGS) entry which is preliminary data.</text>
</comment>
<evidence type="ECO:0000313" key="1">
    <source>
        <dbReference type="EMBL" id="GGB49233.1"/>
    </source>
</evidence>